<keyword evidence="2" id="KW-1133">Transmembrane helix</keyword>
<evidence type="ECO:0000256" key="1">
    <source>
        <dbReference type="SAM" id="MobiDB-lite"/>
    </source>
</evidence>
<feature type="compositionally biased region" description="Low complexity" evidence="1">
    <location>
        <begin position="1"/>
        <end position="14"/>
    </location>
</feature>
<feature type="transmembrane region" description="Helical" evidence="2">
    <location>
        <begin position="28"/>
        <end position="45"/>
    </location>
</feature>
<accession>A0A2S2DNN2</accession>
<keyword evidence="2" id="KW-0472">Membrane</keyword>
<keyword evidence="2" id="KW-0812">Transmembrane</keyword>
<dbReference type="RefSeq" id="WP_109347291.1">
    <property type="nucleotide sequence ID" value="NZ_CP029343.1"/>
</dbReference>
<dbReference type="KEGG" id="mtim:DIR46_22905"/>
<dbReference type="Gene3D" id="2.40.50.100">
    <property type="match status" value="1"/>
</dbReference>
<dbReference type="Proteomes" id="UP000245820">
    <property type="component" value="Chromosome"/>
</dbReference>
<dbReference type="EMBL" id="CP029343">
    <property type="protein sequence ID" value="AWL06995.1"/>
    <property type="molecule type" value="Genomic_DNA"/>
</dbReference>
<sequence length="376" mass="39015">MRSEAAGARPAAAEPGPPPAWRRWRTRIAAALLAALVAAAGLYAWRATRPAAPGAGFVSGNGRVEAVEVDVATEQPGRVAAVLVDEGDLVRAGQVVALMDLATLQAERLEALARERQARDAVAESLAALAMRRSDEAAAAALVVQRESELDAARRRLARSATLAERGAAAAQELDDDRARAAGVAAAVDAARAQRAAARAAVDAARAQTVGARSAVEVAAAATARIDAALGEGVLTAPRAGRIQYRVAQPGEVLPGGGAVLNLIDLTDVYMTFFVPETVAGRVALGAEVRLRLDAAPRFVVPPSVTYVASAAQFTPKSGETASERQKLMFRVKAQVDRATLARHADYVKAGVPGVAWLRLDPAQPWPAALALPAPP</sequence>
<evidence type="ECO:0000313" key="4">
    <source>
        <dbReference type="Proteomes" id="UP000245820"/>
    </source>
</evidence>
<organism evidence="3 4">
    <name type="scientific">Massilia oculi</name>
    <dbReference type="NCBI Taxonomy" id="945844"/>
    <lineage>
        <taxon>Bacteria</taxon>
        <taxon>Pseudomonadati</taxon>
        <taxon>Pseudomonadota</taxon>
        <taxon>Betaproteobacteria</taxon>
        <taxon>Burkholderiales</taxon>
        <taxon>Oxalobacteraceae</taxon>
        <taxon>Telluria group</taxon>
        <taxon>Massilia</taxon>
    </lineage>
</organism>
<dbReference type="GO" id="GO:0005886">
    <property type="term" value="C:plasma membrane"/>
    <property type="evidence" value="ECO:0007669"/>
    <property type="project" value="TreeGrafter"/>
</dbReference>
<evidence type="ECO:0000256" key="2">
    <source>
        <dbReference type="SAM" id="Phobius"/>
    </source>
</evidence>
<evidence type="ECO:0000313" key="3">
    <source>
        <dbReference type="EMBL" id="AWL06995.1"/>
    </source>
</evidence>
<keyword evidence="4" id="KW-1185">Reference proteome</keyword>
<gene>
    <name evidence="3" type="ORF">DIR46_22905</name>
</gene>
<name>A0A2S2DNN2_9BURK</name>
<dbReference type="PANTHER" id="PTHR30438">
    <property type="entry name" value="36 KDA ANTIGEN-RELATED"/>
    <property type="match status" value="1"/>
</dbReference>
<feature type="region of interest" description="Disordered" evidence="1">
    <location>
        <begin position="1"/>
        <end position="20"/>
    </location>
</feature>
<proteinExistence type="predicted"/>
<dbReference type="Gene3D" id="2.40.30.170">
    <property type="match status" value="1"/>
</dbReference>
<dbReference type="AlphaFoldDB" id="A0A2S2DNN2"/>
<dbReference type="OrthoDB" id="9778236at2"/>
<dbReference type="PANTHER" id="PTHR30438:SF2">
    <property type="entry name" value="MEMBRANE PROTEIN"/>
    <property type="match status" value="1"/>
</dbReference>
<reference evidence="3 4" key="1">
    <citation type="submission" date="2018-05" db="EMBL/GenBank/DDBJ databases">
        <title>Complete genome sequence of Massilia oculi sp. nov. CCUG 43427T (=DSM 26321T), the type strain of M. oculi, and comparison with genome sequences of other Massilia strains.</title>
        <authorList>
            <person name="Zhu B."/>
        </authorList>
    </citation>
    <scope>NUCLEOTIDE SEQUENCE [LARGE SCALE GENOMIC DNA]</scope>
    <source>
        <strain evidence="3 4">CCUG 43427</strain>
    </source>
</reference>
<protein>
    <submittedName>
        <fullName evidence="3">Hemolysin D</fullName>
    </submittedName>
</protein>